<dbReference type="InterPro" id="IPR025200">
    <property type="entry name" value="PPK_C_dom2"/>
</dbReference>
<evidence type="ECO:0000256" key="7">
    <source>
        <dbReference type="RuleBase" id="RU003800"/>
    </source>
</evidence>
<evidence type="ECO:0000313" key="13">
    <source>
        <dbReference type="Proteomes" id="UP001065174"/>
    </source>
</evidence>
<evidence type="ECO:0000313" key="12">
    <source>
        <dbReference type="EMBL" id="UXP33456.1"/>
    </source>
</evidence>
<dbReference type="HAMAP" id="MF_00347">
    <property type="entry name" value="Polyphosphate_kinase"/>
    <property type="match status" value="1"/>
</dbReference>
<evidence type="ECO:0000256" key="1">
    <source>
        <dbReference type="ARBA" id="ARBA00022553"/>
    </source>
</evidence>
<feature type="active site" description="Phosphohistidine intermediate" evidence="6">
    <location>
        <position position="440"/>
    </location>
</feature>
<dbReference type="SUPFAM" id="SSF143724">
    <property type="entry name" value="PHP14-like"/>
    <property type="match status" value="1"/>
</dbReference>
<evidence type="ECO:0000259" key="8">
    <source>
        <dbReference type="Pfam" id="PF02503"/>
    </source>
</evidence>
<dbReference type="Gene3D" id="1.20.58.310">
    <property type="entry name" value="Polyphosphate kinase N-terminal domain"/>
    <property type="match status" value="1"/>
</dbReference>
<dbReference type="NCBIfam" id="NF003917">
    <property type="entry name" value="PRK05443.1-1"/>
    <property type="match status" value="1"/>
</dbReference>
<comment type="cofactor">
    <cofactor evidence="6">
        <name>Mg(2+)</name>
        <dbReference type="ChEBI" id="CHEBI:18420"/>
    </cofactor>
</comment>
<evidence type="ECO:0000256" key="5">
    <source>
        <dbReference type="ARBA" id="ARBA00022840"/>
    </source>
</evidence>
<feature type="domain" description="Polyphosphate kinase N-terminal" evidence="9">
    <location>
        <begin position="15"/>
        <end position="121"/>
    </location>
</feature>
<dbReference type="SUPFAM" id="SSF140356">
    <property type="entry name" value="PPK N-terminal domain-like"/>
    <property type="match status" value="1"/>
</dbReference>
<feature type="binding site" evidence="6">
    <location>
        <position position="598"/>
    </location>
    <ligand>
        <name>ATP</name>
        <dbReference type="ChEBI" id="CHEBI:30616"/>
    </ligand>
</feature>
<feature type="binding site" evidence="6">
    <location>
        <position position="474"/>
    </location>
    <ligand>
        <name>ATP</name>
        <dbReference type="ChEBI" id="CHEBI:30616"/>
    </ligand>
</feature>
<dbReference type="InterPro" id="IPR036832">
    <property type="entry name" value="PPK_N_dom_sf"/>
</dbReference>
<dbReference type="PANTHER" id="PTHR30218">
    <property type="entry name" value="POLYPHOSPHATE KINASE"/>
    <property type="match status" value="1"/>
</dbReference>
<dbReference type="InterPro" id="IPR041108">
    <property type="entry name" value="PP_kinase_C_1"/>
</dbReference>
<comment type="function">
    <text evidence="6 7">Catalyzes the reversible transfer of the terminal phosphate of ATP to form a long-chain polyphosphate (polyP).</text>
</comment>
<keyword evidence="6" id="KW-0479">Metal-binding</keyword>
<sequence length="695" mass="81458">MEEQKEQITETTNQYFDRDLSWLTFNYRVLKEAQSNDVPLFERLKFLAIYSANQDEFFRVRVANLRNYLKLDKKKINKVLDYDPAILLKNIHDRIQKQLTEFGDTLRSKVLLELEKNGLFILSPEQMNEDQKAASLYYFKTKILCYLQPYVFGQSSREHFLDNRSLYFGLRLRNKYSGVIDNAYLNIPSNIIPRFFKLPSPNVQFHYIFLDDIIRMNLDFVFPDYEILECQSIKMNKDADLNIEDEFSGDLVEKIQKQIEKRNLGVPSRFLYDKEMSEELLSFLKYSFDLIDEDLVPGGHYHSLFDFFQLPNPIGKSIEYPSLKPLRNYKIDQHRSIFSAIDQSDQMLHFPYHTYNYVLQFFNQAAIDPHVLELKVTFYRMASDSLIGNALISAAKNEKKVTVFMELKARFDEENNLRWAEKMQKAGVKIIYSIPGLKVHAKVALVKKKTEHGTIKNYCFFGTGNLNEKTASMYGDHGLLTCDQSMGEELDDLFKYLIKRKEPAEFKNLLVSQFNIIDGFTKLIDREIENVKNGKKGHIIIKLNNLEEKGMIDKLYNASRAGVKIEMIIRSICCLVPGVPGMSENITIRRIVGRFLEHSRIIWFHNDGEDELYMGSADWMKRNLRSRIEVKFPVKDPELKSQVRELLKIQLKDNTKAVMLDQQINNIPIVKKVGQRLYNAQLDTYEIIKRWEEMG</sequence>
<feature type="binding site" evidence="6">
    <location>
        <position position="570"/>
    </location>
    <ligand>
        <name>ATP</name>
        <dbReference type="ChEBI" id="CHEBI:30616"/>
    </ligand>
</feature>
<dbReference type="EMBL" id="CP106679">
    <property type="protein sequence ID" value="UXP33456.1"/>
    <property type="molecule type" value="Genomic_DNA"/>
</dbReference>
<feature type="binding site" evidence="6">
    <location>
        <position position="380"/>
    </location>
    <ligand>
        <name>Mg(2+)</name>
        <dbReference type="ChEBI" id="CHEBI:18420"/>
    </ligand>
</feature>
<name>A0ABY6CSG0_9BACT</name>
<reference evidence="12" key="1">
    <citation type="submission" date="2022-09" db="EMBL/GenBank/DDBJ databases">
        <title>Comparative genomics and taxonomic characterization of three novel marine species of genus Reichenbachiella exhibiting antioxidant and polysaccharide degradation activities.</title>
        <authorList>
            <person name="Muhammad N."/>
            <person name="Lee Y.-J."/>
            <person name="Ko J."/>
            <person name="Kim S.-G."/>
        </authorList>
    </citation>
    <scope>NUCLEOTIDE SEQUENCE</scope>
    <source>
        <strain evidence="12">BKB1-1</strain>
    </source>
</reference>
<keyword evidence="5 6" id="KW-0067">ATP-binding</keyword>
<dbReference type="CDD" id="cd09167">
    <property type="entry name" value="PLDc_EcPPK1_C2_like"/>
    <property type="match status" value="1"/>
</dbReference>
<dbReference type="GO" id="GO:0008976">
    <property type="term" value="F:polyphosphate kinase activity"/>
    <property type="evidence" value="ECO:0007669"/>
    <property type="project" value="UniProtKB-EC"/>
</dbReference>
<dbReference type="RefSeq" id="WP_262310885.1">
    <property type="nucleotide sequence ID" value="NZ_CP106679.1"/>
</dbReference>
<evidence type="ECO:0000256" key="6">
    <source>
        <dbReference type="HAMAP-Rule" id="MF_00347"/>
    </source>
</evidence>
<feature type="domain" description="Polyphosphate kinase C-terminal" evidence="11">
    <location>
        <begin position="336"/>
        <end position="501"/>
    </location>
</feature>
<evidence type="ECO:0000259" key="11">
    <source>
        <dbReference type="Pfam" id="PF17941"/>
    </source>
</evidence>
<dbReference type="InterPro" id="IPR036830">
    <property type="entry name" value="PP_kinase_middle_dom_sf"/>
</dbReference>
<dbReference type="CDD" id="cd09164">
    <property type="entry name" value="PLDc_EcPPK1_C1_like"/>
    <property type="match status" value="1"/>
</dbReference>
<dbReference type="EC" id="2.7.4.1" evidence="6 7"/>
<organism evidence="12 13">
    <name type="scientific">Reichenbachiella agarivorans</name>
    <dbReference type="NCBI Taxonomy" id="2979464"/>
    <lineage>
        <taxon>Bacteria</taxon>
        <taxon>Pseudomonadati</taxon>
        <taxon>Bacteroidota</taxon>
        <taxon>Cytophagia</taxon>
        <taxon>Cytophagales</taxon>
        <taxon>Reichenbachiellaceae</taxon>
        <taxon>Reichenbachiella</taxon>
    </lineage>
</organism>
<comment type="catalytic activity">
    <reaction evidence="6 7">
        <text>[phosphate](n) + ATP = [phosphate](n+1) + ADP</text>
        <dbReference type="Rhea" id="RHEA:19573"/>
        <dbReference type="Rhea" id="RHEA-COMP:9859"/>
        <dbReference type="Rhea" id="RHEA-COMP:14280"/>
        <dbReference type="ChEBI" id="CHEBI:16838"/>
        <dbReference type="ChEBI" id="CHEBI:30616"/>
        <dbReference type="ChEBI" id="CHEBI:456216"/>
        <dbReference type="EC" id="2.7.4.1"/>
    </reaction>
</comment>
<evidence type="ECO:0000256" key="2">
    <source>
        <dbReference type="ARBA" id="ARBA00022679"/>
    </source>
</evidence>
<dbReference type="InterPro" id="IPR024953">
    <property type="entry name" value="PP_kinase_middle"/>
</dbReference>
<feature type="domain" description="Polyphosphate kinase C-terminal" evidence="10">
    <location>
        <begin position="509"/>
        <end position="670"/>
    </location>
</feature>
<dbReference type="NCBIfam" id="TIGR03705">
    <property type="entry name" value="poly_P_kin"/>
    <property type="match status" value="1"/>
</dbReference>
<keyword evidence="1 6" id="KW-0597">Phosphoprotein</keyword>
<feature type="binding site" evidence="6">
    <location>
        <position position="53"/>
    </location>
    <ligand>
        <name>ATP</name>
        <dbReference type="ChEBI" id="CHEBI:30616"/>
    </ligand>
</feature>
<dbReference type="Pfam" id="PF13089">
    <property type="entry name" value="PP_kinase_N"/>
    <property type="match status" value="1"/>
</dbReference>
<evidence type="ECO:0000259" key="9">
    <source>
        <dbReference type="Pfam" id="PF13089"/>
    </source>
</evidence>
<dbReference type="Pfam" id="PF17941">
    <property type="entry name" value="PP_kinase_C_1"/>
    <property type="match status" value="1"/>
</dbReference>
<dbReference type="Gene3D" id="3.30.870.10">
    <property type="entry name" value="Endonuclease Chain A"/>
    <property type="match status" value="2"/>
</dbReference>
<dbReference type="Gene3D" id="3.30.1840.10">
    <property type="entry name" value="Polyphosphate kinase middle domain"/>
    <property type="match status" value="1"/>
</dbReference>
<feature type="domain" description="Polyphosphate kinase middle" evidence="8">
    <location>
        <begin position="132"/>
        <end position="310"/>
    </location>
</feature>
<gene>
    <name evidence="12" type="primary">ppk1</name>
    <name evidence="6" type="synonym">ppk</name>
    <name evidence="12" type="ORF">N6H18_05755</name>
</gene>
<dbReference type="PIRSF" id="PIRSF015589">
    <property type="entry name" value="PP_kinase"/>
    <property type="match status" value="1"/>
</dbReference>
<comment type="similarity">
    <text evidence="6 7">Belongs to the polyphosphate kinase 1 (PPK1) family.</text>
</comment>
<proteinExistence type="inferred from homology"/>
<accession>A0ABY6CSG0</accession>
<comment type="PTM">
    <text evidence="6 7">An intermediate of this reaction is the autophosphorylated ppk in which a phosphate is covalently linked to a histidine residue through a N-P bond.</text>
</comment>
<dbReference type="Pfam" id="PF13090">
    <property type="entry name" value="PP_kinase_C"/>
    <property type="match status" value="1"/>
</dbReference>
<keyword evidence="6" id="KW-0460">Magnesium</keyword>
<keyword evidence="3 6" id="KW-0547">Nucleotide-binding</keyword>
<dbReference type="Proteomes" id="UP001065174">
    <property type="component" value="Chromosome"/>
</dbReference>
<dbReference type="PANTHER" id="PTHR30218:SF0">
    <property type="entry name" value="POLYPHOSPHATE KINASE"/>
    <property type="match status" value="1"/>
</dbReference>
<keyword evidence="13" id="KW-1185">Reference proteome</keyword>
<protein>
    <recommendedName>
        <fullName evidence="6 7">Polyphosphate kinase</fullName>
        <ecNumber evidence="6 7">2.7.4.1</ecNumber>
    </recommendedName>
    <alternativeName>
        <fullName evidence="6">ATP-polyphosphate phosphotransferase</fullName>
    </alternativeName>
    <alternativeName>
        <fullName evidence="6">Polyphosphoric acid kinase</fullName>
    </alternativeName>
</protein>
<dbReference type="InterPro" id="IPR003414">
    <property type="entry name" value="PP_kinase"/>
</dbReference>
<dbReference type="Pfam" id="PF02503">
    <property type="entry name" value="PP_kinase"/>
    <property type="match status" value="1"/>
</dbReference>
<dbReference type="SUPFAM" id="SSF56024">
    <property type="entry name" value="Phospholipase D/nuclease"/>
    <property type="match status" value="2"/>
</dbReference>
<keyword evidence="2 6" id="KW-0808">Transferase</keyword>
<evidence type="ECO:0000256" key="3">
    <source>
        <dbReference type="ARBA" id="ARBA00022741"/>
    </source>
</evidence>
<dbReference type="InterPro" id="IPR025198">
    <property type="entry name" value="PPK_N_dom"/>
</dbReference>
<keyword evidence="4 6" id="KW-0418">Kinase</keyword>
<evidence type="ECO:0000256" key="4">
    <source>
        <dbReference type="ARBA" id="ARBA00022777"/>
    </source>
</evidence>
<evidence type="ECO:0000259" key="10">
    <source>
        <dbReference type="Pfam" id="PF13090"/>
    </source>
</evidence>
<feature type="binding site" evidence="6">
    <location>
        <position position="410"/>
    </location>
    <ligand>
        <name>Mg(2+)</name>
        <dbReference type="ChEBI" id="CHEBI:18420"/>
    </ligand>
</feature>